<organism evidence="1 2">
    <name type="scientific">Hibiscus sabdariffa</name>
    <name type="common">roselle</name>
    <dbReference type="NCBI Taxonomy" id="183260"/>
    <lineage>
        <taxon>Eukaryota</taxon>
        <taxon>Viridiplantae</taxon>
        <taxon>Streptophyta</taxon>
        <taxon>Embryophyta</taxon>
        <taxon>Tracheophyta</taxon>
        <taxon>Spermatophyta</taxon>
        <taxon>Magnoliopsida</taxon>
        <taxon>eudicotyledons</taxon>
        <taxon>Gunneridae</taxon>
        <taxon>Pentapetalae</taxon>
        <taxon>rosids</taxon>
        <taxon>malvids</taxon>
        <taxon>Malvales</taxon>
        <taxon>Malvaceae</taxon>
        <taxon>Malvoideae</taxon>
        <taxon>Hibiscus</taxon>
    </lineage>
</organism>
<evidence type="ECO:0000313" key="1">
    <source>
        <dbReference type="EMBL" id="KAK8483692.1"/>
    </source>
</evidence>
<dbReference type="EMBL" id="JBBPBN010000631">
    <property type="protein sequence ID" value="KAK8483692.1"/>
    <property type="molecule type" value="Genomic_DNA"/>
</dbReference>
<comment type="caution">
    <text evidence="1">The sequence shown here is derived from an EMBL/GenBank/DDBJ whole genome shotgun (WGS) entry which is preliminary data.</text>
</comment>
<dbReference type="Proteomes" id="UP001396334">
    <property type="component" value="Unassembled WGS sequence"/>
</dbReference>
<evidence type="ECO:0000313" key="2">
    <source>
        <dbReference type="Proteomes" id="UP001396334"/>
    </source>
</evidence>
<gene>
    <name evidence="1" type="ORF">V6N11_021419</name>
</gene>
<reference evidence="1 2" key="1">
    <citation type="journal article" date="2024" name="G3 (Bethesda)">
        <title>Genome assembly of Hibiscus sabdariffa L. provides insights into metabolisms of medicinal natural products.</title>
        <authorList>
            <person name="Kim T."/>
        </authorList>
    </citation>
    <scope>NUCLEOTIDE SEQUENCE [LARGE SCALE GENOMIC DNA]</scope>
    <source>
        <strain evidence="1">TK-2024</strain>
        <tissue evidence="1">Old leaves</tissue>
    </source>
</reference>
<proteinExistence type="predicted"/>
<protein>
    <submittedName>
        <fullName evidence="1">Uncharacterized protein</fullName>
    </submittedName>
</protein>
<keyword evidence="2" id="KW-1185">Reference proteome</keyword>
<accession>A0ABR1ZTD1</accession>
<name>A0ABR1ZTD1_9ROSI</name>
<sequence>MLLTSLSPKTLAFFGFFALSLSLSFLFSSAKPQNSRFPRQFSAWKCQVFELTQKISFFFSISLLQSWGGFGNKKEKPEFQATSLAFLLHLGDTNLAEACKVANMVND</sequence>